<name>A0A4Y2JHN9_ARAVE</name>
<organism evidence="1 2">
    <name type="scientific">Araneus ventricosus</name>
    <name type="common">Orbweaver spider</name>
    <name type="synonym">Epeira ventricosa</name>
    <dbReference type="NCBI Taxonomy" id="182803"/>
    <lineage>
        <taxon>Eukaryota</taxon>
        <taxon>Metazoa</taxon>
        <taxon>Ecdysozoa</taxon>
        <taxon>Arthropoda</taxon>
        <taxon>Chelicerata</taxon>
        <taxon>Arachnida</taxon>
        <taxon>Araneae</taxon>
        <taxon>Araneomorphae</taxon>
        <taxon>Entelegynae</taxon>
        <taxon>Araneoidea</taxon>
        <taxon>Araneidae</taxon>
        <taxon>Araneus</taxon>
    </lineage>
</organism>
<sequence>MVAIWYKVRLLVKRSWYKSKAARTLHPPLEMRDACWPVPRLCIRPSSNVSYQTSNAGFQLEQCVFQLPYNPIYCTKKVISPLHCYVIPTHIYGSYCGLD</sequence>
<gene>
    <name evidence="1" type="ORF">AVEN_133163_1</name>
</gene>
<evidence type="ECO:0000313" key="2">
    <source>
        <dbReference type="Proteomes" id="UP000499080"/>
    </source>
</evidence>
<evidence type="ECO:0000313" key="1">
    <source>
        <dbReference type="EMBL" id="GBM89610.1"/>
    </source>
</evidence>
<keyword evidence="2" id="KW-1185">Reference proteome</keyword>
<proteinExistence type="predicted"/>
<dbReference type="Proteomes" id="UP000499080">
    <property type="component" value="Unassembled WGS sequence"/>
</dbReference>
<accession>A0A4Y2JHN9</accession>
<dbReference type="EMBL" id="BGPR01003553">
    <property type="protein sequence ID" value="GBM89610.1"/>
    <property type="molecule type" value="Genomic_DNA"/>
</dbReference>
<protein>
    <submittedName>
        <fullName evidence="1">Uncharacterized protein</fullName>
    </submittedName>
</protein>
<reference evidence="1 2" key="1">
    <citation type="journal article" date="2019" name="Sci. Rep.">
        <title>Orb-weaving spider Araneus ventricosus genome elucidates the spidroin gene catalogue.</title>
        <authorList>
            <person name="Kono N."/>
            <person name="Nakamura H."/>
            <person name="Ohtoshi R."/>
            <person name="Moran D.A.P."/>
            <person name="Shinohara A."/>
            <person name="Yoshida Y."/>
            <person name="Fujiwara M."/>
            <person name="Mori M."/>
            <person name="Tomita M."/>
            <person name="Arakawa K."/>
        </authorList>
    </citation>
    <scope>NUCLEOTIDE SEQUENCE [LARGE SCALE GENOMIC DNA]</scope>
</reference>
<comment type="caution">
    <text evidence="1">The sequence shown here is derived from an EMBL/GenBank/DDBJ whole genome shotgun (WGS) entry which is preliminary data.</text>
</comment>
<dbReference type="AlphaFoldDB" id="A0A4Y2JHN9"/>